<evidence type="ECO:0000256" key="10">
    <source>
        <dbReference type="PROSITE-ProRule" id="PRU00267"/>
    </source>
</evidence>
<dbReference type="GO" id="GO:1990907">
    <property type="term" value="C:beta-catenin-TCF complex"/>
    <property type="evidence" value="ECO:0007669"/>
    <property type="project" value="TreeGrafter"/>
</dbReference>
<keyword evidence="9 10" id="KW-0539">Nucleus</keyword>
<evidence type="ECO:0000313" key="14">
    <source>
        <dbReference type="Proteomes" id="UP000694523"/>
    </source>
</evidence>
<dbReference type="FunFam" id="4.10.900.10:FF:000002">
    <property type="entry name" value="transcription factor 7-like 2 isoform X1"/>
    <property type="match status" value="1"/>
</dbReference>
<evidence type="ECO:0000256" key="7">
    <source>
        <dbReference type="ARBA" id="ARBA00023159"/>
    </source>
</evidence>
<dbReference type="FunFam" id="1.10.30.10:FF:000001">
    <property type="entry name" value="transcription factor 7 isoform X2"/>
    <property type="match status" value="1"/>
</dbReference>
<feature type="domain" description="HMG box" evidence="12">
    <location>
        <begin position="322"/>
        <end position="390"/>
    </location>
</feature>
<keyword evidence="4" id="KW-0879">Wnt signaling pathway</keyword>
<feature type="region of interest" description="Disordered" evidence="11">
    <location>
        <begin position="496"/>
        <end position="543"/>
    </location>
</feature>
<feature type="compositionally biased region" description="Basic and acidic residues" evidence="11">
    <location>
        <begin position="62"/>
        <end position="77"/>
    </location>
</feature>
<feature type="compositionally biased region" description="Gly residues" evidence="11">
    <location>
        <begin position="1"/>
        <end position="11"/>
    </location>
</feature>
<keyword evidence="14" id="KW-1185">Reference proteome</keyword>
<dbReference type="InterPro" id="IPR009071">
    <property type="entry name" value="HMG_box_dom"/>
</dbReference>
<reference evidence="13" key="2">
    <citation type="submission" date="2025-09" db="UniProtKB">
        <authorList>
            <consortium name="Ensembl"/>
        </authorList>
    </citation>
    <scope>IDENTIFICATION</scope>
</reference>
<keyword evidence="5" id="KW-0805">Transcription regulation</keyword>
<dbReference type="GO" id="GO:0021903">
    <property type="term" value="P:rostrocaudal neural tube patterning"/>
    <property type="evidence" value="ECO:0007669"/>
    <property type="project" value="UniProtKB-ARBA"/>
</dbReference>
<feature type="compositionally biased region" description="Basic and acidic residues" evidence="11">
    <location>
        <begin position="19"/>
        <end position="45"/>
    </location>
</feature>
<comment type="subcellular location">
    <subcellularLocation>
        <location evidence="1">Nucleus</location>
    </subcellularLocation>
</comment>
<feature type="compositionally biased region" description="Low complexity" evidence="11">
    <location>
        <begin position="452"/>
        <end position="469"/>
    </location>
</feature>
<dbReference type="PANTHER" id="PTHR10373:SF25">
    <property type="entry name" value="TRANSCRIPTION FACTOR 7-LIKE 1"/>
    <property type="match status" value="1"/>
</dbReference>
<evidence type="ECO:0000313" key="13">
    <source>
        <dbReference type="Ensembl" id="ENSNMLP00000001204.1"/>
    </source>
</evidence>
<dbReference type="InterPro" id="IPR024940">
    <property type="entry name" value="TCF/LEF"/>
</dbReference>
<dbReference type="GO" id="GO:0010456">
    <property type="term" value="P:cell proliferation in dorsal spinal cord"/>
    <property type="evidence" value="ECO:0007669"/>
    <property type="project" value="UniProtKB-ARBA"/>
</dbReference>
<keyword evidence="8" id="KW-0804">Transcription</keyword>
<dbReference type="GO" id="GO:0048699">
    <property type="term" value="P:generation of neurons"/>
    <property type="evidence" value="ECO:0007669"/>
    <property type="project" value="TreeGrafter"/>
</dbReference>
<evidence type="ECO:0000256" key="4">
    <source>
        <dbReference type="ARBA" id="ARBA00022687"/>
    </source>
</evidence>
<dbReference type="GO" id="GO:0030901">
    <property type="term" value="P:midbrain development"/>
    <property type="evidence" value="ECO:0007669"/>
    <property type="project" value="UniProtKB-ARBA"/>
</dbReference>
<dbReference type="GO" id="GO:0060070">
    <property type="term" value="P:canonical Wnt signaling pathway"/>
    <property type="evidence" value="ECO:0007669"/>
    <property type="project" value="TreeGrafter"/>
</dbReference>
<dbReference type="PROSITE" id="PS50118">
    <property type="entry name" value="HMG_BOX_2"/>
    <property type="match status" value="1"/>
</dbReference>
<dbReference type="AlphaFoldDB" id="A0A8C6WEL4"/>
<protein>
    <submittedName>
        <fullName evidence="13">Transcription factor 7 like 1a</fullName>
    </submittedName>
</protein>
<dbReference type="GO" id="GO:0008284">
    <property type="term" value="P:positive regulation of cell population proliferation"/>
    <property type="evidence" value="ECO:0007669"/>
    <property type="project" value="UniProtKB-ARBA"/>
</dbReference>
<dbReference type="Proteomes" id="UP000694523">
    <property type="component" value="Unplaced"/>
</dbReference>
<evidence type="ECO:0000256" key="11">
    <source>
        <dbReference type="SAM" id="MobiDB-lite"/>
    </source>
</evidence>
<name>A0A8C6WEL4_9GOBI</name>
<dbReference type="GO" id="GO:0000978">
    <property type="term" value="F:RNA polymerase II cis-regulatory region sequence-specific DNA binding"/>
    <property type="evidence" value="ECO:0007669"/>
    <property type="project" value="TreeGrafter"/>
</dbReference>
<dbReference type="GO" id="GO:0000981">
    <property type="term" value="F:DNA-binding transcription factor activity, RNA polymerase II-specific"/>
    <property type="evidence" value="ECO:0007669"/>
    <property type="project" value="TreeGrafter"/>
</dbReference>
<evidence type="ECO:0000259" key="12">
    <source>
        <dbReference type="PROSITE" id="PS50118"/>
    </source>
</evidence>
<dbReference type="SMART" id="SM00398">
    <property type="entry name" value="HMG"/>
    <property type="match status" value="1"/>
</dbReference>
<dbReference type="GO" id="GO:0007507">
    <property type="term" value="P:heart development"/>
    <property type="evidence" value="ECO:0007669"/>
    <property type="project" value="UniProtKB-ARBA"/>
</dbReference>
<feature type="region of interest" description="Disordered" evidence="11">
    <location>
        <begin position="388"/>
        <end position="415"/>
    </location>
</feature>
<evidence type="ECO:0000256" key="3">
    <source>
        <dbReference type="ARBA" id="ARBA00022491"/>
    </source>
</evidence>
<feature type="compositionally biased region" description="Low complexity" evidence="11">
    <location>
        <begin position="46"/>
        <end position="60"/>
    </location>
</feature>
<keyword evidence="3" id="KW-0678">Repressor</keyword>
<dbReference type="Gene3D" id="4.10.900.10">
    <property type="entry name" value="TCF3-CBD (Catenin binding domain)"/>
    <property type="match status" value="1"/>
</dbReference>
<feature type="region of interest" description="Disordered" evidence="11">
    <location>
        <begin position="1"/>
        <end position="77"/>
    </location>
</feature>
<dbReference type="GO" id="GO:0060847">
    <property type="term" value="P:endothelial cell fate specification"/>
    <property type="evidence" value="ECO:0007669"/>
    <property type="project" value="UniProtKB-ARBA"/>
</dbReference>
<reference evidence="13" key="1">
    <citation type="submission" date="2025-08" db="UniProtKB">
        <authorList>
            <consortium name="Ensembl"/>
        </authorList>
    </citation>
    <scope>IDENTIFICATION</scope>
</reference>
<feature type="DNA-binding region" description="HMG box" evidence="10">
    <location>
        <begin position="322"/>
        <end position="390"/>
    </location>
</feature>
<evidence type="ECO:0000256" key="8">
    <source>
        <dbReference type="ARBA" id="ARBA00023163"/>
    </source>
</evidence>
<proteinExistence type="inferred from homology"/>
<dbReference type="PANTHER" id="PTHR10373">
    <property type="entry name" value="TRANSCRIPTION FACTOR 7 FAMILY MEMBER"/>
    <property type="match status" value="1"/>
</dbReference>
<dbReference type="SUPFAM" id="SSF47095">
    <property type="entry name" value="HMG-box"/>
    <property type="match status" value="1"/>
</dbReference>
<feature type="compositionally biased region" description="Low complexity" evidence="11">
    <location>
        <begin position="496"/>
        <end position="516"/>
    </location>
</feature>
<dbReference type="Pfam" id="PF00505">
    <property type="entry name" value="HMG_box"/>
    <property type="match status" value="1"/>
</dbReference>
<keyword evidence="6 10" id="KW-0238">DNA-binding</keyword>
<evidence type="ECO:0000256" key="5">
    <source>
        <dbReference type="ARBA" id="ARBA00023015"/>
    </source>
</evidence>
<comment type="similarity">
    <text evidence="2">Belongs to the TCF/LEF family.</text>
</comment>
<dbReference type="InterPro" id="IPR036910">
    <property type="entry name" value="HMG_box_dom_sf"/>
</dbReference>
<dbReference type="Gene3D" id="1.10.30.10">
    <property type="entry name" value="High mobility group box domain"/>
    <property type="match status" value="1"/>
</dbReference>
<dbReference type="CDD" id="cd21996">
    <property type="entry name" value="HMG-box_TCF7-like"/>
    <property type="match status" value="1"/>
</dbReference>
<keyword evidence="7" id="KW-0010">Activator</keyword>
<evidence type="ECO:0000256" key="2">
    <source>
        <dbReference type="ARBA" id="ARBA00006569"/>
    </source>
</evidence>
<evidence type="ECO:0000256" key="9">
    <source>
        <dbReference type="ARBA" id="ARBA00023242"/>
    </source>
</evidence>
<evidence type="ECO:0000256" key="6">
    <source>
        <dbReference type="ARBA" id="ARBA00023125"/>
    </source>
</evidence>
<sequence length="566" mass="62326">MPQLNGGGGDDLGANDEMISFKDEGEQEEKISENVSAERDLDDVKSSLVNESENNSSSSDSEAERRPRTRPDSDVYEKTRDYFSEALRRQQDGGFFKSPHYPGYPFLMIPDLTNPYLSNGSLSPSARTYLQMKWPLLDVPGSAAIKDSRSPTPGHLSNKVPVVQHAHHVHPLTPLITYSNEHFSPGTPPSHLSPEILDPKTGIPRTPHPSELSPYYPLSPGAVGSIAHPLGWLMPQQGQHMYSIPPGGFRHPYPALAMNASMSSLVSSRFSPHMVTPPPHSLHQTGIPHPAIVSPAIKQEPSGDLSPSMHHKPLLFDKKPHIKKPLNAFMLYMKEMRAKVVAECTLKESAAINQILGRRWHSLSREEQAKYYELARKERQLHSQLYPGWSARDNYGKRKKRKRDNKPDSKPEGKSFLLLNFSIRNKKQCVQYLPSEKMCDSPASSHGSMLDSPATPSASLASPAAPAATHSEQAQPLSLTTKPEGRMHHHFSVLGKASGLSSSQSAHSTGTSGSSQPMTPILTRPIPFTSLPPSMLSPPSPFHQALHSHHALFQSQPLSLVTKPTE</sequence>
<dbReference type="Ensembl" id="ENSNMLT00000001392.1">
    <property type="protein sequence ID" value="ENSNMLP00000001204.1"/>
    <property type="gene ID" value="ENSNMLG00000000480.1"/>
</dbReference>
<feature type="region of interest" description="Disordered" evidence="11">
    <location>
        <begin position="437"/>
        <end position="476"/>
    </location>
</feature>
<organism evidence="13 14">
    <name type="scientific">Neogobius melanostomus</name>
    <name type="common">round goby</name>
    <dbReference type="NCBI Taxonomy" id="47308"/>
    <lineage>
        <taxon>Eukaryota</taxon>
        <taxon>Metazoa</taxon>
        <taxon>Chordata</taxon>
        <taxon>Craniata</taxon>
        <taxon>Vertebrata</taxon>
        <taxon>Euteleostomi</taxon>
        <taxon>Actinopterygii</taxon>
        <taxon>Neopterygii</taxon>
        <taxon>Teleostei</taxon>
        <taxon>Neoteleostei</taxon>
        <taxon>Acanthomorphata</taxon>
        <taxon>Gobiaria</taxon>
        <taxon>Gobiiformes</taxon>
        <taxon>Gobioidei</taxon>
        <taxon>Gobiidae</taxon>
        <taxon>Benthophilinae</taxon>
        <taxon>Neogobiini</taxon>
        <taxon>Neogobius</taxon>
    </lineage>
</organism>
<accession>A0A8C6WEL4</accession>
<evidence type="ECO:0000256" key="1">
    <source>
        <dbReference type="ARBA" id="ARBA00004123"/>
    </source>
</evidence>
<dbReference type="Pfam" id="PF08347">
    <property type="entry name" value="CTNNB1_binding"/>
    <property type="match status" value="1"/>
</dbReference>
<dbReference type="GO" id="GO:0000785">
    <property type="term" value="C:chromatin"/>
    <property type="evidence" value="ECO:0007669"/>
    <property type="project" value="TreeGrafter"/>
</dbReference>
<dbReference type="InterPro" id="IPR013558">
    <property type="entry name" value="CTNNB1-bd_N"/>
</dbReference>
<dbReference type="InterPro" id="IPR027397">
    <property type="entry name" value="Catenin-bd_sf"/>
</dbReference>